<dbReference type="InterPro" id="IPR005370">
    <property type="entry name" value="UPF0180"/>
</dbReference>
<reference evidence="3" key="1">
    <citation type="journal article" date="2019" name="Int. J. Syst. Evol. Microbiol.">
        <title>The Global Catalogue of Microorganisms (GCM) 10K type strain sequencing project: providing services to taxonomists for standard genome sequencing and annotation.</title>
        <authorList>
            <consortium name="The Broad Institute Genomics Platform"/>
            <consortium name="The Broad Institute Genome Sequencing Center for Infectious Disease"/>
            <person name="Wu L."/>
            <person name="Ma J."/>
        </authorList>
    </citation>
    <scope>NUCLEOTIDE SEQUENCE [LARGE SCALE GENOMIC DNA]</scope>
    <source>
        <strain evidence="3">CCM 320</strain>
    </source>
</reference>
<protein>
    <submittedName>
        <fullName evidence="2">YkuS family protein</fullName>
    </submittedName>
</protein>
<dbReference type="Proteomes" id="UP001595625">
    <property type="component" value="Unassembled WGS sequence"/>
</dbReference>
<dbReference type="Pfam" id="PF03698">
    <property type="entry name" value="UPF0180"/>
    <property type="match status" value="1"/>
</dbReference>
<feature type="region of interest" description="Disordered" evidence="1">
    <location>
        <begin position="126"/>
        <end position="270"/>
    </location>
</feature>
<sequence>MVKIAVEEPFTSVQQALLKKGYKADMIEDKTDATSYDCVVVRDKEDFADFHMNAPLVEAKGRTLFEIVEEVEERLVRSGKIMPPSPITSDNKSGGGGGFIAGAATGALIGAAAGLMLAPKSGKELQQTVKDKAAEMKEKKEAKAESGENSGPGKLDQVKDKLGQVKEKTNGVTEKAKGKADELKAKREEKKEDKELKKQQKAVEKEAKEEEKAKKEHEKAVKQAEKEEKKAEKEEKKESGGIEVVEFGSSAVEKNDSGDVNIHPAGKDKK</sequence>
<feature type="compositionally biased region" description="Basic and acidic residues" evidence="1">
    <location>
        <begin position="156"/>
        <end position="240"/>
    </location>
</feature>
<comment type="caution">
    <text evidence="2">The sequence shown here is derived from an EMBL/GenBank/DDBJ whole genome shotgun (WGS) entry which is preliminary data.</text>
</comment>
<dbReference type="RefSeq" id="WP_084243889.1">
    <property type="nucleotide sequence ID" value="NZ_CANNGD010000001.1"/>
</dbReference>
<name>A0ABV7KRI0_PLAOK</name>
<accession>A0ABV7KRI0</accession>
<dbReference type="InterPro" id="IPR024623">
    <property type="entry name" value="YtxH"/>
</dbReference>
<organism evidence="2 3">
    <name type="scientific">Planomicrobium okeanokoites</name>
    <name type="common">Planococcus okeanokoites</name>
    <name type="synonym">Flavobacterium okeanokoites</name>
    <dbReference type="NCBI Taxonomy" id="244"/>
    <lineage>
        <taxon>Bacteria</taxon>
        <taxon>Bacillati</taxon>
        <taxon>Bacillota</taxon>
        <taxon>Bacilli</taxon>
        <taxon>Bacillales</taxon>
        <taxon>Caryophanaceae</taxon>
        <taxon>Planomicrobium</taxon>
    </lineage>
</organism>
<evidence type="ECO:0000313" key="3">
    <source>
        <dbReference type="Proteomes" id="UP001595625"/>
    </source>
</evidence>
<keyword evidence="3" id="KW-1185">Reference proteome</keyword>
<gene>
    <name evidence="2" type="ORF">ACFOEJ_13630</name>
</gene>
<proteinExistence type="predicted"/>
<evidence type="ECO:0000313" key="2">
    <source>
        <dbReference type="EMBL" id="MFC3212125.1"/>
    </source>
</evidence>
<feature type="compositionally biased region" description="Basic and acidic residues" evidence="1">
    <location>
        <begin position="129"/>
        <end position="146"/>
    </location>
</feature>
<dbReference type="EMBL" id="JBHRUJ010000017">
    <property type="protein sequence ID" value="MFC3212125.1"/>
    <property type="molecule type" value="Genomic_DNA"/>
</dbReference>
<evidence type="ECO:0000256" key="1">
    <source>
        <dbReference type="SAM" id="MobiDB-lite"/>
    </source>
</evidence>
<dbReference type="Pfam" id="PF12732">
    <property type="entry name" value="YtxH"/>
    <property type="match status" value="1"/>
</dbReference>